<dbReference type="PANTHER" id="PTHR44757:SF2">
    <property type="entry name" value="BIOFILM ARCHITECTURE MAINTENANCE PROTEIN MBAA"/>
    <property type="match status" value="1"/>
</dbReference>
<dbReference type="EMBL" id="BAABBP010000006">
    <property type="protein sequence ID" value="GAA3988544.1"/>
    <property type="molecule type" value="Genomic_DNA"/>
</dbReference>
<keyword evidence="11" id="KW-1185">Reference proteome</keyword>
<dbReference type="InterPro" id="IPR013656">
    <property type="entry name" value="PAS_4"/>
</dbReference>
<feature type="transmembrane region" description="Helical" evidence="6">
    <location>
        <begin position="162"/>
        <end position="181"/>
    </location>
</feature>
<evidence type="ECO:0000256" key="4">
    <source>
        <dbReference type="ARBA" id="ARBA00022989"/>
    </source>
</evidence>
<dbReference type="NCBIfam" id="TIGR00229">
    <property type="entry name" value="sensory_box"/>
    <property type="match status" value="1"/>
</dbReference>
<dbReference type="Proteomes" id="UP001501627">
    <property type="component" value="Unassembled WGS sequence"/>
</dbReference>
<organism evidence="10 11">
    <name type="scientific">Comamonas faecalis</name>
    <dbReference type="NCBI Taxonomy" id="1387849"/>
    <lineage>
        <taxon>Bacteria</taxon>
        <taxon>Pseudomonadati</taxon>
        <taxon>Pseudomonadota</taxon>
        <taxon>Betaproteobacteria</taxon>
        <taxon>Burkholderiales</taxon>
        <taxon>Comamonadaceae</taxon>
        <taxon>Comamonas</taxon>
    </lineage>
</organism>
<accession>A0ABP7QVB3</accession>
<dbReference type="InterPro" id="IPR043128">
    <property type="entry name" value="Rev_trsase/Diguanyl_cyclase"/>
</dbReference>
<dbReference type="InterPro" id="IPR035965">
    <property type="entry name" value="PAS-like_dom_sf"/>
</dbReference>
<dbReference type="CDD" id="cd01949">
    <property type="entry name" value="GGDEF"/>
    <property type="match status" value="1"/>
</dbReference>
<dbReference type="InterPro" id="IPR011620">
    <property type="entry name" value="Sig_transdc_His_kinase_LytS_TM"/>
</dbReference>
<keyword evidence="2" id="KW-1003">Cell membrane</keyword>
<evidence type="ECO:0000259" key="7">
    <source>
        <dbReference type="PROSITE" id="PS50112"/>
    </source>
</evidence>
<gene>
    <name evidence="10" type="ORF">GCM10022279_09530</name>
</gene>
<dbReference type="PROSITE" id="PS50112">
    <property type="entry name" value="PAS"/>
    <property type="match status" value="2"/>
</dbReference>
<evidence type="ECO:0000256" key="2">
    <source>
        <dbReference type="ARBA" id="ARBA00022475"/>
    </source>
</evidence>
<feature type="domain" description="GGDEF" evidence="9">
    <location>
        <begin position="481"/>
        <end position="619"/>
    </location>
</feature>
<dbReference type="PANTHER" id="PTHR44757">
    <property type="entry name" value="DIGUANYLATE CYCLASE DGCP"/>
    <property type="match status" value="1"/>
</dbReference>
<dbReference type="InterPro" id="IPR035919">
    <property type="entry name" value="EAL_sf"/>
</dbReference>
<dbReference type="SUPFAM" id="SSF55785">
    <property type="entry name" value="PYP-like sensor domain (PAS domain)"/>
    <property type="match status" value="2"/>
</dbReference>
<dbReference type="PROSITE" id="PS50887">
    <property type="entry name" value="GGDEF"/>
    <property type="match status" value="1"/>
</dbReference>
<evidence type="ECO:0000256" key="6">
    <source>
        <dbReference type="SAM" id="Phobius"/>
    </source>
</evidence>
<dbReference type="SUPFAM" id="SSF141868">
    <property type="entry name" value="EAL domain-like"/>
    <property type="match status" value="1"/>
</dbReference>
<proteinExistence type="predicted"/>
<dbReference type="Pfam" id="PF00563">
    <property type="entry name" value="EAL"/>
    <property type="match status" value="1"/>
</dbReference>
<keyword evidence="4 6" id="KW-1133">Transmembrane helix</keyword>
<comment type="subcellular location">
    <subcellularLocation>
        <location evidence="1">Cell membrane</location>
        <topology evidence="1">Multi-pass membrane protein</topology>
    </subcellularLocation>
</comment>
<evidence type="ECO:0000256" key="1">
    <source>
        <dbReference type="ARBA" id="ARBA00004651"/>
    </source>
</evidence>
<dbReference type="SMART" id="SM00091">
    <property type="entry name" value="PAS"/>
    <property type="match status" value="2"/>
</dbReference>
<dbReference type="Pfam" id="PF07694">
    <property type="entry name" value="5TM-5TMR_LYT"/>
    <property type="match status" value="1"/>
</dbReference>
<dbReference type="InterPro" id="IPR013655">
    <property type="entry name" value="PAS_fold_3"/>
</dbReference>
<evidence type="ECO:0000256" key="3">
    <source>
        <dbReference type="ARBA" id="ARBA00022692"/>
    </source>
</evidence>
<dbReference type="SMART" id="SM00267">
    <property type="entry name" value="GGDEF"/>
    <property type="match status" value="1"/>
</dbReference>
<dbReference type="InterPro" id="IPR001633">
    <property type="entry name" value="EAL_dom"/>
</dbReference>
<feature type="transmembrane region" description="Helical" evidence="6">
    <location>
        <begin position="65"/>
        <end position="93"/>
    </location>
</feature>
<keyword evidence="3 6" id="KW-0812">Transmembrane</keyword>
<feature type="domain" description="PAS" evidence="7">
    <location>
        <begin position="197"/>
        <end position="267"/>
    </location>
</feature>
<dbReference type="Gene3D" id="3.30.70.270">
    <property type="match status" value="1"/>
</dbReference>
<feature type="domain" description="PAS" evidence="7">
    <location>
        <begin position="322"/>
        <end position="377"/>
    </location>
</feature>
<dbReference type="Pfam" id="PF08447">
    <property type="entry name" value="PAS_3"/>
    <property type="match status" value="1"/>
</dbReference>
<dbReference type="CDD" id="cd00130">
    <property type="entry name" value="PAS"/>
    <property type="match status" value="2"/>
</dbReference>
<evidence type="ECO:0000259" key="8">
    <source>
        <dbReference type="PROSITE" id="PS50883"/>
    </source>
</evidence>
<dbReference type="InterPro" id="IPR052155">
    <property type="entry name" value="Biofilm_reg_signaling"/>
</dbReference>
<protein>
    <recommendedName>
        <fullName evidence="12">EAL domain-containing protein</fullName>
    </recommendedName>
</protein>
<feature type="transmembrane region" description="Helical" evidence="6">
    <location>
        <begin position="32"/>
        <end position="53"/>
    </location>
</feature>
<dbReference type="InterPro" id="IPR000160">
    <property type="entry name" value="GGDEF_dom"/>
</dbReference>
<dbReference type="NCBIfam" id="TIGR00254">
    <property type="entry name" value="GGDEF"/>
    <property type="match status" value="1"/>
</dbReference>
<dbReference type="InterPro" id="IPR000014">
    <property type="entry name" value="PAS"/>
</dbReference>
<evidence type="ECO:0008006" key="12">
    <source>
        <dbReference type="Google" id="ProtNLM"/>
    </source>
</evidence>
<dbReference type="Pfam" id="PF08448">
    <property type="entry name" value="PAS_4"/>
    <property type="match status" value="1"/>
</dbReference>
<evidence type="ECO:0000256" key="5">
    <source>
        <dbReference type="ARBA" id="ARBA00023136"/>
    </source>
</evidence>
<reference evidence="11" key="1">
    <citation type="journal article" date="2019" name="Int. J. Syst. Evol. Microbiol.">
        <title>The Global Catalogue of Microorganisms (GCM) 10K type strain sequencing project: providing services to taxonomists for standard genome sequencing and annotation.</title>
        <authorList>
            <consortium name="The Broad Institute Genomics Platform"/>
            <consortium name="The Broad Institute Genome Sequencing Center for Infectious Disease"/>
            <person name="Wu L."/>
            <person name="Ma J."/>
        </authorList>
    </citation>
    <scope>NUCLEOTIDE SEQUENCE [LARGE SCALE GENOMIC DNA]</scope>
    <source>
        <strain evidence="11">JCM 17561</strain>
    </source>
</reference>
<evidence type="ECO:0000313" key="11">
    <source>
        <dbReference type="Proteomes" id="UP001501627"/>
    </source>
</evidence>
<feature type="transmembrane region" description="Helical" evidence="6">
    <location>
        <begin position="131"/>
        <end position="150"/>
    </location>
</feature>
<dbReference type="InterPro" id="IPR029787">
    <property type="entry name" value="Nucleotide_cyclase"/>
</dbReference>
<feature type="domain" description="EAL" evidence="8">
    <location>
        <begin position="628"/>
        <end position="882"/>
    </location>
</feature>
<dbReference type="Pfam" id="PF00990">
    <property type="entry name" value="GGDEF"/>
    <property type="match status" value="1"/>
</dbReference>
<dbReference type="SMART" id="SM00052">
    <property type="entry name" value="EAL"/>
    <property type="match status" value="1"/>
</dbReference>
<comment type="caution">
    <text evidence="10">The sequence shown here is derived from an EMBL/GenBank/DDBJ whole genome shotgun (WGS) entry which is preliminary data.</text>
</comment>
<dbReference type="PROSITE" id="PS50883">
    <property type="entry name" value="EAL"/>
    <property type="match status" value="1"/>
</dbReference>
<feature type="transmembrane region" description="Helical" evidence="6">
    <location>
        <begin position="99"/>
        <end position="119"/>
    </location>
</feature>
<dbReference type="Gene3D" id="3.20.20.450">
    <property type="entry name" value="EAL domain"/>
    <property type="match status" value="1"/>
</dbReference>
<dbReference type="RefSeq" id="WP_344868523.1">
    <property type="nucleotide sequence ID" value="NZ_BAABBP010000006.1"/>
</dbReference>
<dbReference type="CDD" id="cd01948">
    <property type="entry name" value="EAL"/>
    <property type="match status" value="1"/>
</dbReference>
<dbReference type="Gene3D" id="3.30.450.20">
    <property type="entry name" value="PAS domain"/>
    <property type="match status" value="2"/>
</dbReference>
<sequence>MLLELTQGAALLLALCFLYSAGMRLLTNHPRTLQLLAGLLFGAICIVGMLQPLQLASGVIIDARSVVLSMAALFAGPWAATIAVLLAAAARIALGGTGAAIGVAAIVLSAGAGLLLRLAHQHRQLRLSLPVLLAFGVLLHLAILALFQVLEPVAVTRVNRHLALSYVLVFAPATAFLGWLLRDAHQRQQTEQQLEDSTARLRALTRSIPDPIFVIDDEGHYLEVLTPDDSLLALPARQLVGRRLHDVLPAPMASQLMQSIAYTLHSGQPQNLRFELNTPSGLRHFEARCRPQGMRLHGRAAVVFVAHDRTLQMQVEEALQESEQRLRTLLADMPAVAVQGYRADGAVTFWNQAAEQLYGYSAEEALDSNLYALIIPDAMQQQVRSDVARMFATGEPVAAGELCLRHKSGASVDVFSSHAFVHVPGRPPEMFCIDVDISARKAAEKQALYLSLYDALTGLPNRRLLGDRLQQALAGRTRGGSCAALLFLDIDHFKTLNDSQGHQAGDQLLVQIGERLLACVREHDTVARLGGDEFIVLLTLLSNDRSHAAAQARTLGERILAALRRPVALAGQEHHPTASMGITLISETDTNAEALLQQADLAMYRAKDEGRNQLHFFDPAMQASVDQRLRLQAELHHALQDQQMLLYYQPQVDAQGRVTGAEALLRWQHPTRGLVAPGAFIALAEETGQILELGQWVLQQGLCQQARWRADPQLAPLKLSLNVSARQFRQPGFVDTLRLQLTDSGADPAHIALELTESLLLQELDSVIALMQSLRALGLTLSLDDFGTGYASLNYLKQLPLQQIKIDQGFVRNLLDDPKDAAIATAIVTLADALGLQVIAEGVETAAHHRILLERGCRHFQGYWFGRPMPLADFEAMVRAQHAPTA</sequence>
<keyword evidence="5 6" id="KW-0472">Membrane</keyword>
<name>A0ABP7QVB3_9BURK</name>
<evidence type="ECO:0000259" key="9">
    <source>
        <dbReference type="PROSITE" id="PS50887"/>
    </source>
</evidence>
<dbReference type="SUPFAM" id="SSF55073">
    <property type="entry name" value="Nucleotide cyclase"/>
    <property type="match status" value="1"/>
</dbReference>
<evidence type="ECO:0000313" key="10">
    <source>
        <dbReference type="EMBL" id="GAA3988544.1"/>
    </source>
</evidence>